<dbReference type="Proteomes" id="UP000427769">
    <property type="component" value="Chromosome"/>
</dbReference>
<evidence type="ECO:0000256" key="4">
    <source>
        <dbReference type="ARBA" id="ARBA00011903"/>
    </source>
</evidence>
<dbReference type="KEGG" id="dwd:DSCW_30790"/>
<keyword evidence="11" id="KW-0067">ATP-binding</keyword>
<dbReference type="InterPro" id="IPR050445">
    <property type="entry name" value="Bact_polysacc_biosynth/exp"/>
</dbReference>
<dbReference type="Pfam" id="PF02706">
    <property type="entry name" value="Wzz"/>
    <property type="match status" value="1"/>
</dbReference>
<dbReference type="Gene3D" id="3.40.50.300">
    <property type="entry name" value="P-loop containing nucleotide triphosphate hydrolases"/>
    <property type="match status" value="1"/>
</dbReference>
<evidence type="ECO:0000313" key="22">
    <source>
        <dbReference type="EMBL" id="BBO75662.1"/>
    </source>
</evidence>
<dbReference type="CDD" id="cd05387">
    <property type="entry name" value="BY-kinase"/>
    <property type="match status" value="1"/>
</dbReference>
<evidence type="ECO:0000256" key="10">
    <source>
        <dbReference type="ARBA" id="ARBA00022777"/>
    </source>
</evidence>
<evidence type="ECO:0000256" key="6">
    <source>
        <dbReference type="ARBA" id="ARBA00022519"/>
    </source>
</evidence>
<evidence type="ECO:0000256" key="15">
    <source>
        <dbReference type="ARBA" id="ARBA00051245"/>
    </source>
</evidence>
<keyword evidence="5" id="KW-1003">Cell membrane</keyword>
<keyword evidence="8 18" id="KW-0812">Transmembrane</keyword>
<feature type="coiled-coil region" evidence="16">
    <location>
        <begin position="387"/>
        <end position="442"/>
    </location>
</feature>
<evidence type="ECO:0000256" key="16">
    <source>
        <dbReference type="SAM" id="Coils"/>
    </source>
</evidence>
<evidence type="ECO:0000256" key="18">
    <source>
        <dbReference type="SAM" id="Phobius"/>
    </source>
</evidence>
<dbReference type="PANTHER" id="PTHR32309:SF13">
    <property type="entry name" value="FERRIC ENTEROBACTIN TRANSPORT PROTEIN FEPE"/>
    <property type="match status" value="1"/>
</dbReference>
<evidence type="ECO:0000256" key="3">
    <source>
        <dbReference type="ARBA" id="ARBA00008883"/>
    </source>
</evidence>
<evidence type="ECO:0000256" key="8">
    <source>
        <dbReference type="ARBA" id="ARBA00022692"/>
    </source>
</evidence>
<keyword evidence="16" id="KW-0175">Coiled coil</keyword>
<keyword evidence="14" id="KW-0829">Tyrosine-protein kinase</keyword>
<feature type="domain" description="AAA" evidence="20">
    <location>
        <begin position="572"/>
        <end position="721"/>
    </location>
</feature>
<evidence type="ECO:0000256" key="13">
    <source>
        <dbReference type="ARBA" id="ARBA00023136"/>
    </source>
</evidence>
<proteinExistence type="inferred from homology"/>
<evidence type="ECO:0000256" key="5">
    <source>
        <dbReference type="ARBA" id="ARBA00022475"/>
    </source>
</evidence>
<evidence type="ECO:0000259" key="19">
    <source>
        <dbReference type="Pfam" id="PF02706"/>
    </source>
</evidence>
<feature type="domain" description="Polysaccharide chain length determinant N-terminal" evidence="19">
    <location>
        <begin position="41"/>
        <end position="133"/>
    </location>
</feature>
<comment type="similarity">
    <text evidence="3">Belongs to the etk/wzc family.</text>
</comment>
<keyword evidence="7" id="KW-0808">Transferase</keyword>
<evidence type="ECO:0000256" key="17">
    <source>
        <dbReference type="SAM" id="MobiDB-lite"/>
    </source>
</evidence>
<dbReference type="GO" id="GO:0004715">
    <property type="term" value="F:non-membrane spanning protein tyrosine kinase activity"/>
    <property type="evidence" value="ECO:0007669"/>
    <property type="project" value="UniProtKB-EC"/>
</dbReference>
<dbReference type="AlphaFoldDB" id="A0A5K7Z112"/>
<dbReference type="EMBL" id="AP021875">
    <property type="protein sequence ID" value="BBO75662.1"/>
    <property type="molecule type" value="Genomic_DNA"/>
</dbReference>
<evidence type="ECO:0000256" key="9">
    <source>
        <dbReference type="ARBA" id="ARBA00022741"/>
    </source>
</evidence>
<comment type="similarity">
    <text evidence="2">Belongs to the CpsD/CapB family.</text>
</comment>
<dbReference type="NCBIfam" id="TIGR01007">
    <property type="entry name" value="eps_fam"/>
    <property type="match status" value="1"/>
</dbReference>
<dbReference type="InterPro" id="IPR027417">
    <property type="entry name" value="P-loop_NTPase"/>
</dbReference>
<evidence type="ECO:0000256" key="7">
    <source>
        <dbReference type="ARBA" id="ARBA00022679"/>
    </source>
</evidence>
<dbReference type="InterPro" id="IPR003856">
    <property type="entry name" value="LPS_length_determ_N"/>
</dbReference>
<feature type="region of interest" description="Disordered" evidence="17">
    <location>
        <begin position="1"/>
        <end position="21"/>
    </location>
</feature>
<dbReference type="PANTHER" id="PTHR32309">
    <property type="entry name" value="TYROSINE-PROTEIN KINASE"/>
    <property type="match status" value="1"/>
</dbReference>
<feature type="coiled-coil region" evidence="16">
    <location>
        <begin position="245"/>
        <end position="272"/>
    </location>
</feature>
<accession>A0A5K7Z112</accession>
<keyword evidence="13 18" id="KW-0472">Membrane</keyword>
<feature type="transmembrane region" description="Helical" evidence="18">
    <location>
        <begin position="57"/>
        <end position="77"/>
    </location>
</feature>
<dbReference type="RefSeq" id="WP_155304563.1">
    <property type="nucleotide sequence ID" value="NZ_AP021875.1"/>
</dbReference>
<evidence type="ECO:0000256" key="12">
    <source>
        <dbReference type="ARBA" id="ARBA00022989"/>
    </source>
</evidence>
<organism evidence="22 23">
    <name type="scientific">Desulfosarcina widdelii</name>
    <dbReference type="NCBI Taxonomy" id="947919"/>
    <lineage>
        <taxon>Bacteria</taxon>
        <taxon>Pseudomonadati</taxon>
        <taxon>Thermodesulfobacteriota</taxon>
        <taxon>Desulfobacteria</taxon>
        <taxon>Desulfobacterales</taxon>
        <taxon>Desulfosarcinaceae</taxon>
        <taxon>Desulfosarcina</taxon>
    </lineage>
</organism>
<dbReference type="Pfam" id="PF13807">
    <property type="entry name" value="GNVR"/>
    <property type="match status" value="1"/>
</dbReference>
<evidence type="ECO:0000256" key="14">
    <source>
        <dbReference type="ARBA" id="ARBA00023137"/>
    </source>
</evidence>
<comment type="subcellular location">
    <subcellularLocation>
        <location evidence="1">Cell inner membrane</location>
        <topology evidence="1">Multi-pass membrane protein</topology>
    </subcellularLocation>
</comment>
<dbReference type="EC" id="2.7.10.2" evidence="4"/>
<dbReference type="SUPFAM" id="SSF52540">
    <property type="entry name" value="P-loop containing nucleoside triphosphate hydrolases"/>
    <property type="match status" value="1"/>
</dbReference>
<name>A0A5K7Z112_9BACT</name>
<keyword evidence="6" id="KW-0997">Cell inner membrane</keyword>
<evidence type="ECO:0000256" key="1">
    <source>
        <dbReference type="ARBA" id="ARBA00004429"/>
    </source>
</evidence>
<keyword evidence="9" id="KW-0547">Nucleotide-binding</keyword>
<protein>
    <recommendedName>
        <fullName evidence="4">non-specific protein-tyrosine kinase</fullName>
        <ecNumber evidence="4">2.7.10.2</ecNumber>
    </recommendedName>
</protein>
<dbReference type="GO" id="GO:0005524">
    <property type="term" value="F:ATP binding"/>
    <property type="evidence" value="ECO:0007669"/>
    <property type="project" value="UniProtKB-KW"/>
</dbReference>
<gene>
    <name evidence="22" type="primary">exoP</name>
    <name evidence="22" type="ORF">DSCW_30790</name>
</gene>
<dbReference type="GO" id="GO:0005886">
    <property type="term" value="C:plasma membrane"/>
    <property type="evidence" value="ECO:0007669"/>
    <property type="project" value="UniProtKB-SubCell"/>
</dbReference>
<sequence length="769" mass="85201">MTSERIQPIDESRMPVPPEYGSHLLPAGAQQQAHFEWQETEEVQLRDYLDVILRRKWLIATVLMLVFLSTLIFTLAATRIYESSAVIEVSQQTPHVTTFQEVLGSEIQAREFYETQVELIGSKAMIDRVIDKLDLLAHPVVKKTVFGDGRDGILNRLSRVLKSLVGNVFGGQIQSAVSGDIAAHQRVAEYISENLAVTPSRKSMLINVAFRSPDRHLSRSVVNALIEDFIGWKMELKVEASGMARDFLMMQMDRAKINLERAEERLNDFAKHAGIVSLDARINSIYRHMEELNASFAKAEADMIAKAAVYEQAVKEGPANLPQVLGSDLIASLKNRYAELSARYEELKTTFHDGYPKVKTLKSSMDNIAALIAAQEEGIFLSIANEYESAKKIVRAMEKRIEHQKALVLDLNDRATQYSIMAREVETNKEIYQSLLQRAKEIESMAGVSSSNIQIVNRAALPLEAVKPNVKLNLLLAVVLGLLGGMACAFTAEYFADTVTHPGEISDRFHIPLLGTIPQAKPDKLGLEKAFWRHPRSAFSEAIRSARVSVQLSGSGNRSKCFLITSTLPSEGKTTMAINLALSFAAAGEKTVIIDVDLRKPRLHEVFDLKHRVNGNGVSSFLAGITGKLKIYNGHTQKLSVIPSGPVPPNPAELLASRRFRLLLDDLVGRYDRVILDGPPHIGFADTLILSKIVGGIVLVSSVGESSREAIAHFKRSIQNVNGAILGCIVNKVDFNRKYGYGGYYQSYKTYAGYGQDQDAAHSFPQRLN</sequence>
<dbReference type="InterPro" id="IPR032807">
    <property type="entry name" value="GNVR"/>
</dbReference>
<dbReference type="OrthoDB" id="9812433at2"/>
<keyword evidence="12 18" id="KW-1133">Transmembrane helix</keyword>
<keyword evidence="10" id="KW-0418">Kinase</keyword>
<evidence type="ECO:0000313" key="23">
    <source>
        <dbReference type="Proteomes" id="UP000427769"/>
    </source>
</evidence>
<dbReference type="InterPro" id="IPR025669">
    <property type="entry name" value="AAA_dom"/>
</dbReference>
<dbReference type="Pfam" id="PF13614">
    <property type="entry name" value="AAA_31"/>
    <property type="match status" value="1"/>
</dbReference>
<reference evidence="22 23" key="1">
    <citation type="submission" date="2019-11" db="EMBL/GenBank/DDBJ databases">
        <title>Comparative genomics of hydrocarbon-degrading Desulfosarcina strains.</title>
        <authorList>
            <person name="Watanabe M."/>
            <person name="Kojima H."/>
            <person name="Fukui M."/>
        </authorList>
    </citation>
    <scope>NUCLEOTIDE SEQUENCE [LARGE SCALE GENOMIC DNA]</scope>
    <source>
        <strain evidence="22 23">PP31</strain>
    </source>
</reference>
<evidence type="ECO:0000256" key="2">
    <source>
        <dbReference type="ARBA" id="ARBA00007316"/>
    </source>
</evidence>
<evidence type="ECO:0000259" key="20">
    <source>
        <dbReference type="Pfam" id="PF13614"/>
    </source>
</evidence>
<evidence type="ECO:0000256" key="11">
    <source>
        <dbReference type="ARBA" id="ARBA00022840"/>
    </source>
</evidence>
<keyword evidence="23" id="KW-1185">Reference proteome</keyword>
<evidence type="ECO:0000259" key="21">
    <source>
        <dbReference type="Pfam" id="PF13807"/>
    </source>
</evidence>
<dbReference type="InterPro" id="IPR005702">
    <property type="entry name" value="Wzc-like_C"/>
</dbReference>
<comment type="catalytic activity">
    <reaction evidence="15">
        <text>L-tyrosyl-[protein] + ATP = O-phospho-L-tyrosyl-[protein] + ADP + H(+)</text>
        <dbReference type="Rhea" id="RHEA:10596"/>
        <dbReference type="Rhea" id="RHEA-COMP:10136"/>
        <dbReference type="Rhea" id="RHEA-COMP:20101"/>
        <dbReference type="ChEBI" id="CHEBI:15378"/>
        <dbReference type="ChEBI" id="CHEBI:30616"/>
        <dbReference type="ChEBI" id="CHEBI:46858"/>
        <dbReference type="ChEBI" id="CHEBI:61978"/>
        <dbReference type="ChEBI" id="CHEBI:456216"/>
        <dbReference type="EC" id="2.7.10.2"/>
    </reaction>
</comment>
<feature type="domain" description="Tyrosine-protein kinase G-rich" evidence="21">
    <location>
        <begin position="421"/>
        <end position="490"/>
    </location>
</feature>